<sequence>MSHSTLTAIIITTLCFAAALFGLSYACVFTELDGLSVISHGMYVAPPNETALIEQLEQYTEEDGYRNFVGIGGVNVADCKREGVVITMRYTTPKQLNWTEQDGTKKPIFAERITVTIPDQPDSGRKLSYYIIVQTSKKRPDLQAYLQMPREQANKLRELIGKKPITTTQA</sequence>
<accession>A0ABT4ILK6</accession>
<name>A0ABT4ILK6_9EURY</name>
<protein>
    <submittedName>
        <fullName evidence="1">Uncharacterized protein</fullName>
    </submittedName>
</protein>
<reference evidence="1" key="1">
    <citation type="submission" date="2022-12" db="EMBL/GenBank/DDBJ databases">
        <title>Isolation and characterisation of novel Methanocorpusculum spp. from native Australian herbivores indicates the genus is ancestrally host-associated.</title>
        <authorList>
            <person name="Volmer J.G."/>
            <person name="Soo R.M."/>
            <person name="Evans P.N."/>
            <person name="Hoedt E.C."/>
            <person name="Astorga Alsina A.L."/>
            <person name="Woodcroft B.J."/>
            <person name="Tyson G.W."/>
            <person name="Hugenholtz P."/>
            <person name="Morrison M."/>
        </authorList>
    </citation>
    <scope>NUCLEOTIDE SEQUENCE</scope>
    <source>
        <strain evidence="1">CW153</strain>
    </source>
</reference>
<comment type="caution">
    <text evidence="1">The sequence shown here is derived from an EMBL/GenBank/DDBJ whole genome shotgun (WGS) entry which is preliminary data.</text>
</comment>
<gene>
    <name evidence="1" type="ORF">O0S09_01580</name>
</gene>
<organism evidence="1 2">
    <name type="scientific">Methanocorpusculum vombati</name>
    <dbReference type="NCBI Taxonomy" id="3002864"/>
    <lineage>
        <taxon>Archaea</taxon>
        <taxon>Methanobacteriati</taxon>
        <taxon>Methanobacteriota</taxon>
        <taxon>Stenosarchaea group</taxon>
        <taxon>Methanomicrobia</taxon>
        <taxon>Methanomicrobiales</taxon>
        <taxon>Methanocorpusculaceae</taxon>
        <taxon>Methanocorpusculum</taxon>
    </lineage>
</organism>
<dbReference type="EMBL" id="JAPTGC010000002">
    <property type="protein sequence ID" value="MCZ0861948.1"/>
    <property type="molecule type" value="Genomic_DNA"/>
</dbReference>
<evidence type="ECO:0000313" key="2">
    <source>
        <dbReference type="Proteomes" id="UP001141336"/>
    </source>
</evidence>
<dbReference type="RefSeq" id="WP_268922146.1">
    <property type="nucleotide sequence ID" value="NZ_JAPTGC010000002.1"/>
</dbReference>
<keyword evidence="2" id="KW-1185">Reference proteome</keyword>
<evidence type="ECO:0000313" key="1">
    <source>
        <dbReference type="EMBL" id="MCZ0861948.1"/>
    </source>
</evidence>
<proteinExistence type="predicted"/>
<dbReference type="Proteomes" id="UP001141336">
    <property type="component" value="Unassembled WGS sequence"/>
</dbReference>